<protein>
    <submittedName>
        <fullName evidence="1">Carbonic anhydrase or acetyltransferase, isoleucine patch superfamily</fullName>
    </submittedName>
</protein>
<dbReference type="RefSeq" id="WP_103934610.1">
    <property type="nucleotide sequence ID" value="NZ_FNVA01000007.1"/>
</dbReference>
<keyword evidence="1" id="KW-0808">Transferase</keyword>
<dbReference type="EMBL" id="FNVA01000007">
    <property type="protein sequence ID" value="SEG60742.1"/>
    <property type="molecule type" value="Genomic_DNA"/>
</dbReference>
<dbReference type="Proteomes" id="UP000236728">
    <property type="component" value="Unassembled WGS sequence"/>
</dbReference>
<dbReference type="InterPro" id="IPR050484">
    <property type="entry name" value="Transf_Hexapept/Carb_Anhydrase"/>
</dbReference>
<dbReference type="SUPFAM" id="SSF51161">
    <property type="entry name" value="Trimeric LpxA-like enzymes"/>
    <property type="match status" value="1"/>
</dbReference>
<name>A0A1H6BJD1_9BACT</name>
<proteinExistence type="predicted"/>
<dbReference type="Gene3D" id="2.160.10.10">
    <property type="entry name" value="Hexapeptide repeat proteins"/>
    <property type="match status" value="1"/>
</dbReference>
<dbReference type="InterPro" id="IPR011004">
    <property type="entry name" value="Trimer_LpxA-like_sf"/>
</dbReference>
<evidence type="ECO:0000313" key="2">
    <source>
        <dbReference type="Proteomes" id="UP000236728"/>
    </source>
</evidence>
<sequence length="177" mass="18847">MLRPFNNILPSVPASAYVDPSAQVIGDVVLGEHASVWMNAVIRGDVNSIRVGARSNVQDCAVLHGQRYLYSVTVGEMCTIGHNATVHGCVLEDEVLIGINSVVLNGAHIGTQSIIAAGAVIPERTVIPPRSLVAGVPGKVRRAITEEDIALIRTYGNNYLDYLKVYLSSNSTPSSIP</sequence>
<dbReference type="PANTHER" id="PTHR13061:SF29">
    <property type="entry name" value="GAMMA CARBONIC ANHYDRASE-LIKE 1, MITOCHONDRIAL-RELATED"/>
    <property type="match status" value="1"/>
</dbReference>
<dbReference type="Pfam" id="PF00132">
    <property type="entry name" value="Hexapep"/>
    <property type="match status" value="1"/>
</dbReference>
<organism evidence="1 2">
    <name type="scientific">Bryocella elongata</name>
    <dbReference type="NCBI Taxonomy" id="863522"/>
    <lineage>
        <taxon>Bacteria</taxon>
        <taxon>Pseudomonadati</taxon>
        <taxon>Acidobacteriota</taxon>
        <taxon>Terriglobia</taxon>
        <taxon>Terriglobales</taxon>
        <taxon>Acidobacteriaceae</taxon>
        <taxon>Bryocella</taxon>
    </lineage>
</organism>
<evidence type="ECO:0000313" key="1">
    <source>
        <dbReference type="EMBL" id="SEG60742.1"/>
    </source>
</evidence>
<dbReference type="AlphaFoldDB" id="A0A1H6BJD1"/>
<accession>A0A1H6BJD1</accession>
<gene>
    <name evidence="1" type="ORF">SAMN05421819_3749</name>
</gene>
<dbReference type="PANTHER" id="PTHR13061">
    <property type="entry name" value="DYNACTIN SUBUNIT P25"/>
    <property type="match status" value="1"/>
</dbReference>
<keyword evidence="2" id="KW-1185">Reference proteome</keyword>
<dbReference type="GO" id="GO:0016740">
    <property type="term" value="F:transferase activity"/>
    <property type="evidence" value="ECO:0007669"/>
    <property type="project" value="UniProtKB-KW"/>
</dbReference>
<reference evidence="1 2" key="1">
    <citation type="submission" date="2016-10" db="EMBL/GenBank/DDBJ databases">
        <authorList>
            <person name="de Groot N.N."/>
        </authorList>
    </citation>
    <scope>NUCLEOTIDE SEQUENCE [LARGE SCALE GENOMIC DNA]</scope>
    <source>
        <strain evidence="1 2">DSM 22489</strain>
    </source>
</reference>
<dbReference type="CDD" id="cd04645">
    <property type="entry name" value="LbH_gamma_CA_like"/>
    <property type="match status" value="1"/>
</dbReference>
<dbReference type="InterPro" id="IPR001451">
    <property type="entry name" value="Hexapep"/>
</dbReference>
<dbReference type="InterPro" id="IPR047324">
    <property type="entry name" value="LbH_gamma_CA-like"/>
</dbReference>
<dbReference type="OrthoDB" id="9803036at2"/>